<dbReference type="RefSeq" id="WP_146898927.1">
    <property type="nucleotide sequence ID" value="NZ_BAAARM010000001.1"/>
</dbReference>
<dbReference type="SUPFAM" id="SSF52266">
    <property type="entry name" value="SGNH hydrolase"/>
    <property type="match status" value="1"/>
</dbReference>
<organism evidence="3 4">
    <name type="scientific">Cellulomonas aerilata</name>
    <dbReference type="NCBI Taxonomy" id="515326"/>
    <lineage>
        <taxon>Bacteria</taxon>
        <taxon>Bacillati</taxon>
        <taxon>Actinomycetota</taxon>
        <taxon>Actinomycetes</taxon>
        <taxon>Micrococcales</taxon>
        <taxon>Cellulomonadaceae</taxon>
        <taxon>Cellulomonas</taxon>
    </lineage>
</organism>
<dbReference type="OrthoDB" id="9794725at2"/>
<feature type="domain" description="SGNH hydrolase-type esterase" evidence="2">
    <location>
        <begin position="114"/>
        <end position="290"/>
    </location>
</feature>
<comment type="caution">
    <text evidence="3">The sequence shown here is derived from an EMBL/GenBank/DDBJ whole genome shotgun (WGS) entry which is preliminary data.</text>
</comment>
<dbReference type="PANTHER" id="PTHR30383">
    <property type="entry name" value="THIOESTERASE 1/PROTEASE 1/LYSOPHOSPHOLIPASE L1"/>
    <property type="match status" value="1"/>
</dbReference>
<keyword evidence="4" id="KW-1185">Reference proteome</keyword>
<feature type="region of interest" description="Disordered" evidence="1">
    <location>
        <begin position="1"/>
        <end position="27"/>
    </location>
</feature>
<evidence type="ECO:0000259" key="2">
    <source>
        <dbReference type="Pfam" id="PF13472"/>
    </source>
</evidence>
<dbReference type="InterPro" id="IPR013830">
    <property type="entry name" value="SGNH_hydro"/>
</dbReference>
<evidence type="ECO:0000313" key="4">
    <source>
        <dbReference type="Proteomes" id="UP000321181"/>
    </source>
</evidence>
<gene>
    <name evidence="3" type="ORF">CAE01nite_03160</name>
</gene>
<evidence type="ECO:0000256" key="1">
    <source>
        <dbReference type="SAM" id="MobiDB-lite"/>
    </source>
</evidence>
<evidence type="ECO:0000313" key="3">
    <source>
        <dbReference type="EMBL" id="GEO32591.1"/>
    </source>
</evidence>
<dbReference type="AlphaFoldDB" id="A0A512D808"/>
<sequence>MIEENIDLPAPRDPAPPADPGGTGNGAPLWLDDAAAARYTHHSRLPLHAMVGLDPELADVLDAHFIGCTPDRLREIRQQHAETLARTADALLAEPGFAARLARVPAVTGPRVVVLGDSITADSLGWADLLAAGLRRLPGSPSVTVTNLSVSGSTSAETIAMFDLVVRRRPTCVLAMIGTNDGRRQGAAADVRTVSPTETERNLRALRTLTEADAGSRFVAIAPPPMDQDRFDATAPDGATVRFTVDDLDATLTAVRAAAPDVVDVPALLGSTITDDFWVPDGVHPSLTGQTVLVRHIVDALSRLAPAG</sequence>
<dbReference type="Pfam" id="PF13472">
    <property type="entry name" value="Lipase_GDSL_2"/>
    <property type="match status" value="1"/>
</dbReference>
<proteinExistence type="predicted"/>
<accession>A0A512D808</accession>
<dbReference type="Gene3D" id="3.40.50.1110">
    <property type="entry name" value="SGNH hydrolase"/>
    <property type="match status" value="1"/>
</dbReference>
<protein>
    <recommendedName>
        <fullName evidence="2">SGNH hydrolase-type esterase domain-containing protein</fullName>
    </recommendedName>
</protein>
<reference evidence="3 4" key="1">
    <citation type="submission" date="2019-07" db="EMBL/GenBank/DDBJ databases">
        <title>Whole genome shotgun sequence of Cellulomonas aerilata NBRC 106308.</title>
        <authorList>
            <person name="Hosoyama A."/>
            <person name="Uohara A."/>
            <person name="Ohji S."/>
            <person name="Ichikawa N."/>
        </authorList>
    </citation>
    <scope>NUCLEOTIDE SEQUENCE [LARGE SCALE GENOMIC DNA]</scope>
    <source>
        <strain evidence="3 4">NBRC 106308</strain>
    </source>
</reference>
<dbReference type="EMBL" id="BJYY01000001">
    <property type="protein sequence ID" value="GEO32591.1"/>
    <property type="molecule type" value="Genomic_DNA"/>
</dbReference>
<dbReference type="PANTHER" id="PTHR30383:SF5">
    <property type="entry name" value="SGNH HYDROLASE-TYPE ESTERASE DOMAIN-CONTAINING PROTEIN"/>
    <property type="match status" value="1"/>
</dbReference>
<dbReference type="GO" id="GO:0004622">
    <property type="term" value="F:phosphatidylcholine lysophospholipase activity"/>
    <property type="evidence" value="ECO:0007669"/>
    <property type="project" value="TreeGrafter"/>
</dbReference>
<dbReference type="InterPro" id="IPR051532">
    <property type="entry name" value="Ester_Hydrolysis_Enzymes"/>
</dbReference>
<name>A0A512D808_9CELL</name>
<dbReference type="Proteomes" id="UP000321181">
    <property type="component" value="Unassembled WGS sequence"/>
</dbReference>
<dbReference type="InterPro" id="IPR036514">
    <property type="entry name" value="SGNH_hydro_sf"/>
</dbReference>